<evidence type="ECO:0000313" key="2">
    <source>
        <dbReference type="Proteomes" id="UP000598146"/>
    </source>
</evidence>
<organism evidence="1 2">
    <name type="scientific">Actinoplanes aureus</name>
    <dbReference type="NCBI Taxonomy" id="2792083"/>
    <lineage>
        <taxon>Bacteria</taxon>
        <taxon>Bacillati</taxon>
        <taxon>Actinomycetota</taxon>
        <taxon>Actinomycetes</taxon>
        <taxon>Micromonosporales</taxon>
        <taxon>Micromonosporaceae</taxon>
        <taxon>Actinoplanes</taxon>
    </lineage>
</organism>
<accession>A0A931G2Y3</accession>
<reference evidence="1" key="1">
    <citation type="submission" date="2020-11" db="EMBL/GenBank/DDBJ databases">
        <title>Isolation and identification of active actinomycetes.</title>
        <authorList>
            <person name="Sun X."/>
        </authorList>
    </citation>
    <scope>NUCLEOTIDE SEQUENCE</scope>
    <source>
        <strain evidence="1">NEAU-A11</strain>
    </source>
</reference>
<dbReference type="Proteomes" id="UP000598146">
    <property type="component" value="Unassembled WGS sequence"/>
</dbReference>
<name>A0A931G2Y3_9ACTN</name>
<sequence>MSDPMLDIRALRSDWSEPDGVLANYVSLTDQLVEYVDPGTPFTLTVGGLVVDGELIPQWQWFAELSELNDHEDAYYVGMAEYVKEQSDLAHAAVKSRDIGEEISYRQYQALSAPTKYIHLRNARISRPGQATTGPGRLWRGRLSDVCGWTPGRVEG</sequence>
<protein>
    <submittedName>
        <fullName evidence="1">Uncharacterized protein</fullName>
    </submittedName>
</protein>
<dbReference type="EMBL" id="JADQTO010000009">
    <property type="protein sequence ID" value="MBG0563744.1"/>
    <property type="molecule type" value="Genomic_DNA"/>
</dbReference>
<comment type="caution">
    <text evidence="1">The sequence shown here is derived from an EMBL/GenBank/DDBJ whole genome shotgun (WGS) entry which is preliminary data.</text>
</comment>
<dbReference type="AlphaFoldDB" id="A0A931G2Y3"/>
<evidence type="ECO:0000313" key="1">
    <source>
        <dbReference type="EMBL" id="MBG0563744.1"/>
    </source>
</evidence>
<dbReference type="RefSeq" id="WP_196415536.1">
    <property type="nucleotide sequence ID" value="NZ_JADQTO010000009.1"/>
</dbReference>
<proteinExistence type="predicted"/>
<gene>
    <name evidence="1" type="ORF">I4J89_20065</name>
</gene>
<keyword evidence="2" id="KW-1185">Reference proteome</keyword>